<dbReference type="Gene3D" id="3.40.50.300">
    <property type="entry name" value="P-loop containing nucleotide triphosphate hydrolases"/>
    <property type="match status" value="1"/>
</dbReference>
<dbReference type="PANTHER" id="PTHR43875:SF1">
    <property type="entry name" value="OSMOPROTECTIVE COMPOUNDS UPTAKE ATP-BINDING PROTEIN GGTA"/>
    <property type="match status" value="1"/>
</dbReference>
<dbReference type="InterPro" id="IPR047641">
    <property type="entry name" value="ABC_transpr_MalK/UgpC-like"/>
</dbReference>
<keyword evidence="7" id="KW-1185">Reference proteome</keyword>
<proteinExistence type="predicted"/>
<dbReference type="InterPro" id="IPR008995">
    <property type="entry name" value="Mo/tungstate-bd_C_term_dom"/>
</dbReference>
<comment type="caution">
    <text evidence="6">The sequence shown here is derived from an EMBL/GenBank/DDBJ whole genome shotgun (WGS) entry which is preliminary data.</text>
</comment>
<dbReference type="Gene3D" id="2.40.50.100">
    <property type="match status" value="1"/>
</dbReference>
<dbReference type="InterPro" id="IPR027417">
    <property type="entry name" value="P-loop_NTPase"/>
</dbReference>
<sequence length="361" mass="39006">MAGIQLNRVSKHYGNVAVMNDLSLDIAQGEFLVFLGPSGCGKSTLLRMMAGLEPVTAGSITIAGRDVTDLPPGQRGVAMVFQHYALYPHMSVYDNMAFGMRNIGLAEAEIGTRITDAARMLELEPLLQRKPGQLSGGQRQRVAIGRSIVKNPSAFLFDEPLSNLDAALRTRTRVELARLHQRLQSTMVFVTHDQVEAMTLATRIVVMNKGKIEQIGAPMDIYRRPATRFVAGFIGQPAMNFLDTERMAPQDGRLCLQLAHGSVLRTTLMDADVPQTGPLTLGIRAESITVDPQGELPGRIDIVERLGDRTLVHVGLADGSSVVAEAHRDSAAAPGEAVALRIDSARLHVFDAAGLAHHAPL</sequence>
<dbReference type="InterPro" id="IPR015855">
    <property type="entry name" value="ABC_transpr_MalK-like"/>
</dbReference>
<dbReference type="GO" id="GO:0005524">
    <property type="term" value="F:ATP binding"/>
    <property type="evidence" value="ECO:0007669"/>
    <property type="project" value="UniProtKB-KW"/>
</dbReference>
<dbReference type="NCBIfam" id="NF008653">
    <property type="entry name" value="PRK11650.1"/>
    <property type="match status" value="1"/>
</dbReference>
<dbReference type="Gene3D" id="2.40.50.140">
    <property type="entry name" value="Nucleic acid-binding proteins"/>
    <property type="match status" value="1"/>
</dbReference>
<dbReference type="InterPro" id="IPR013611">
    <property type="entry name" value="Transp-assoc_OB_typ2"/>
</dbReference>
<evidence type="ECO:0000313" key="7">
    <source>
        <dbReference type="Proteomes" id="UP001180487"/>
    </source>
</evidence>
<reference evidence="6 7" key="1">
    <citation type="submission" date="2023-07" db="EMBL/GenBank/DDBJ databases">
        <title>Sorghum-associated microbial communities from plants grown in Nebraska, USA.</title>
        <authorList>
            <person name="Schachtman D."/>
        </authorList>
    </citation>
    <scope>NUCLEOTIDE SEQUENCE [LARGE SCALE GENOMIC DNA]</scope>
    <source>
        <strain evidence="6 7">BE313</strain>
    </source>
</reference>
<gene>
    <name evidence="6" type="ORF">J2X19_001205</name>
</gene>
<dbReference type="InterPro" id="IPR012340">
    <property type="entry name" value="NA-bd_OB-fold"/>
</dbReference>
<dbReference type="SMART" id="SM00382">
    <property type="entry name" value="AAA"/>
    <property type="match status" value="1"/>
</dbReference>
<dbReference type="Pfam" id="PF08402">
    <property type="entry name" value="TOBE_2"/>
    <property type="match status" value="1"/>
</dbReference>
<keyword evidence="4 6" id="KW-0067">ATP-binding</keyword>
<dbReference type="InterPro" id="IPR017871">
    <property type="entry name" value="ABC_transporter-like_CS"/>
</dbReference>
<dbReference type="CDD" id="cd03301">
    <property type="entry name" value="ABC_MalK_N"/>
    <property type="match status" value="1"/>
</dbReference>
<dbReference type="Pfam" id="PF00005">
    <property type="entry name" value="ABC_tran"/>
    <property type="match status" value="1"/>
</dbReference>
<evidence type="ECO:0000256" key="4">
    <source>
        <dbReference type="ARBA" id="ARBA00022840"/>
    </source>
</evidence>
<dbReference type="PROSITE" id="PS00211">
    <property type="entry name" value="ABC_TRANSPORTER_1"/>
    <property type="match status" value="1"/>
</dbReference>
<dbReference type="SUPFAM" id="SSF52540">
    <property type="entry name" value="P-loop containing nucleoside triphosphate hydrolases"/>
    <property type="match status" value="1"/>
</dbReference>
<keyword evidence="6" id="KW-0762">Sugar transport</keyword>
<keyword evidence="3" id="KW-0547">Nucleotide-binding</keyword>
<evidence type="ECO:0000256" key="2">
    <source>
        <dbReference type="ARBA" id="ARBA00022475"/>
    </source>
</evidence>
<name>A0ABU2C5K9_9BURK</name>
<dbReference type="Proteomes" id="UP001180487">
    <property type="component" value="Unassembled WGS sequence"/>
</dbReference>
<keyword evidence="2" id="KW-1003">Cell membrane</keyword>
<protein>
    <submittedName>
        <fullName evidence="6">Multiple sugar transport system ATP-binding protein</fullName>
    </submittedName>
</protein>
<organism evidence="6 7">
    <name type="scientific">Rhodoferax ferrireducens</name>
    <dbReference type="NCBI Taxonomy" id="192843"/>
    <lineage>
        <taxon>Bacteria</taxon>
        <taxon>Pseudomonadati</taxon>
        <taxon>Pseudomonadota</taxon>
        <taxon>Betaproteobacteria</taxon>
        <taxon>Burkholderiales</taxon>
        <taxon>Comamonadaceae</taxon>
        <taxon>Rhodoferax</taxon>
    </lineage>
</organism>
<dbReference type="SUPFAM" id="SSF50331">
    <property type="entry name" value="MOP-like"/>
    <property type="match status" value="1"/>
</dbReference>
<evidence type="ECO:0000313" key="6">
    <source>
        <dbReference type="EMBL" id="MDR7376547.1"/>
    </source>
</evidence>
<feature type="domain" description="ABC transporter" evidence="5">
    <location>
        <begin position="4"/>
        <end position="234"/>
    </location>
</feature>
<dbReference type="PANTHER" id="PTHR43875">
    <property type="entry name" value="MALTODEXTRIN IMPORT ATP-BINDING PROTEIN MSMX"/>
    <property type="match status" value="1"/>
</dbReference>
<dbReference type="InterPro" id="IPR003593">
    <property type="entry name" value="AAA+_ATPase"/>
</dbReference>
<dbReference type="RefSeq" id="WP_310371557.1">
    <property type="nucleotide sequence ID" value="NZ_JAVDXT010000001.1"/>
</dbReference>
<evidence type="ECO:0000256" key="1">
    <source>
        <dbReference type="ARBA" id="ARBA00022448"/>
    </source>
</evidence>
<keyword evidence="2" id="KW-0472">Membrane</keyword>
<dbReference type="PROSITE" id="PS50893">
    <property type="entry name" value="ABC_TRANSPORTER_2"/>
    <property type="match status" value="1"/>
</dbReference>
<dbReference type="EMBL" id="JAVDXT010000001">
    <property type="protein sequence ID" value="MDR7376547.1"/>
    <property type="molecule type" value="Genomic_DNA"/>
</dbReference>
<dbReference type="InterPro" id="IPR003439">
    <property type="entry name" value="ABC_transporter-like_ATP-bd"/>
</dbReference>
<keyword evidence="1" id="KW-0813">Transport</keyword>
<evidence type="ECO:0000259" key="5">
    <source>
        <dbReference type="PROSITE" id="PS50893"/>
    </source>
</evidence>
<evidence type="ECO:0000256" key="3">
    <source>
        <dbReference type="ARBA" id="ARBA00022741"/>
    </source>
</evidence>
<accession>A0ABU2C5K9</accession>